<dbReference type="EMBL" id="JAWZYT010006312">
    <property type="protein sequence ID" value="KAK4288417.1"/>
    <property type="molecule type" value="Genomic_DNA"/>
</dbReference>
<name>A0AAE1NFG0_9EUCA</name>
<comment type="caution">
    <text evidence="1">The sequence shown here is derived from an EMBL/GenBank/DDBJ whole genome shotgun (WGS) entry which is preliminary data.</text>
</comment>
<sequence>MAWDDVKDSTLAKSWRKLYDKQLKVENNMYVFCDDPEDPDFEGFDEPDFEGFEEVNNIHEIVQSVPNHLAKALTRDDINEWLAEDKCLQGWPDLTDSQLIECGQPRQTPGSG</sequence>
<organism evidence="1 2">
    <name type="scientific">Petrolisthes manimaculis</name>
    <dbReference type="NCBI Taxonomy" id="1843537"/>
    <lineage>
        <taxon>Eukaryota</taxon>
        <taxon>Metazoa</taxon>
        <taxon>Ecdysozoa</taxon>
        <taxon>Arthropoda</taxon>
        <taxon>Crustacea</taxon>
        <taxon>Multicrustacea</taxon>
        <taxon>Malacostraca</taxon>
        <taxon>Eumalacostraca</taxon>
        <taxon>Eucarida</taxon>
        <taxon>Decapoda</taxon>
        <taxon>Pleocyemata</taxon>
        <taxon>Anomura</taxon>
        <taxon>Galatheoidea</taxon>
        <taxon>Porcellanidae</taxon>
        <taxon>Petrolisthes</taxon>
    </lineage>
</organism>
<keyword evidence="2" id="KW-1185">Reference proteome</keyword>
<evidence type="ECO:0000313" key="1">
    <source>
        <dbReference type="EMBL" id="KAK4288417.1"/>
    </source>
</evidence>
<dbReference type="Proteomes" id="UP001292094">
    <property type="component" value="Unassembled WGS sequence"/>
</dbReference>
<accession>A0AAE1NFG0</accession>
<gene>
    <name evidence="1" type="ORF">Pmani_038554</name>
</gene>
<dbReference type="AlphaFoldDB" id="A0AAE1NFG0"/>
<protein>
    <submittedName>
        <fullName evidence="1">Uncharacterized protein</fullName>
    </submittedName>
</protein>
<proteinExistence type="predicted"/>
<evidence type="ECO:0000313" key="2">
    <source>
        <dbReference type="Proteomes" id="UP001292094"/>
    </source>
</evidence>
<reference evidence="1" key="1">
    <citation type="submission" date="2023-11" db="EMBL/GenBank/DDBJ databases">
        <title>Genome assemblies of two species of porcelain crab, Petrolisthes cinctipes and Petrolisthes manimaculis (Anomura: Porcellanidae).</title>
        <authorList>
            <person name="Angst P."/>
        </authorList>
    </citation>
    <scope>NUCLEOTIDE SEQUENCE</scope>
    <source>
        <strain evidence="1">PB745_02</strain>
        <tissue evidence="1">Gill</tissue>
    </source>
</reference>